<dbReference type="InterPro" id="IPR004684">
    <property type="entry name" value="2keto-3dGluconate_permease"/>
</dbReference>
<dbReference type="AlphaFoldDB" id="A0AAC9HG62"/>
<keyword evidence="5 9" id="KW-0812">Transmembrane</keyword>
<keyword evidence="4" id="KW-0762">Sugar transport</keyword>
<dbReference type="Proteomes" id="UP000094598">
    <property type="component" value="Chromosome"/>
</dbReference>
<feature type="transmembrane region" description="Helical" evidence="9">
    <location>
        <begin position="220"/>
        <end position="238"/>
    </location>
</feature>
<keyword evidence="3" id="KW-1003">Cell membrane</keyword>
<dbReference type="EMBL" id="CP017019">
    <property type="protein sequence ID" value="AOQ23376.1"/>
    <property type="molecule type" value="Genomic_DNA"/>
</dbReference>
<gene>
    <name evidence="10" type="primary">kdgT</name>
    <name evidence="10" type="ORF">Maut_00918</name>
    <name evidence="11" type="ORF">MTAT_25780</name>
</gene>
<feature type="transmembrane region" description="Helical" evidence="9">
    <location>
        <begin position="188"/>
        <end position="208"/>
    </location>
</feature>
<evidence type="ECO:0000256" key="2">
    <source>
        <dbReference type="ARBA" id="ARBA00022448"/>
    </source>
</evidence>
<protein>
    <submittedName>
        <fullName evidence="10">2-keto-3-deoxygluconate permease</fullName>
    </submittedName>
</protein>
<keyword evidence="13" id="KW-1185">Reference proteome</keyword>
<dbReference type="EMBL" id="VCDX01000012">
    <property type="protein sequence ID" value="TYL09493.1"/>
    <property type="molecule type" value="Genomic_DNA"/>
</dbReference>
<evidence type="ECO:0000256" key="5">
    <source>
        <dbReference type="ARBA" id="ARBA00022692"/>
    </source>
</evidence>
<name>A0AAC9HG62_NEOTH</name>
<evidence type="ECO:0000256" key="1">
    <source>
        <dbReference type="ARBA" id="ARBA00006430"/>
    </source>
</evidence>
<evidence type="ECO:0000313" key="11">
    <source>
        <dbReference type="EMBL" id="TYL09493.1"/>
    </source>
</evidence>
<evidence type="ECO:0000313" key="12">
    <source>
        <dbReference type="Proteomes" id="UP000094598"/>
    </source>
</evidence>
<keyword evidence="7 9" id="KW-1133">Transmembrane helix</keyword>
<feature type="transmembrane region" description="Helical" evidence="9">
    <location>
        <begin position="250"/>
        <end position="269"/>
    </location>
</feature>
<reference evidence="11 13" key="2">
    <citation type="submission" date="2019-05" db="EMBL/GenBank/DDBJ databases">
        <title>Genome sequence of Moorella thermoacetica ATCC 33924.</title>
        <authorList>
            <person name="Poehlein A."/>
            <person name="Bengelsdorf F.R."/>
            <person name="Duerre P."/>
            <person name="Daniel R."/>
        </authorList>
    </citation>
    <scope>NUCLEOTIDE SEQUENCE [LARGE SCALE GENOMIC DNA]</scope>
    <source>
        <strain evidence="11 13">ATCC 33924</strain>
    </source>
</reference>
<dbReference type="GO" id="GO:0016020">
    <property type="term" value="C:membrane"/>
    <property type="evidence" value="ECO:0007669"/>
    <property type="project" value="InterPro"/>
</dbReference>
<evidence type="ECO:0000256" key="6">
    <source>
        <dbReference type="ARBA" id="ARBA00022847"/>
    </source>
</evidence>
<evidence type="ECO:0000256" key="9">
    <source>
        <dbReference type="SAM" id="Phobius"/>
    </source>
</evidence>
<accession>A0AAC9HG62</accession>
<proteinExistence type="inferred from homology"/>
<feature type="transmembrane region" description="Helical" evidence="9">
    <location>
        <begin position="12"/>
        <end position="33"/>
    </location>
</feature>
<evidence type="ECO:0000256" key="7">
    <source>
        <dbReference type="ARBA" id="ARBA00022989"/>
    </source>
</evidence>
<feature type="transmembrane region" description="Helical" evidence="9">
    <location>
        <begin position="82"/>
        <end position="111"/>
    </location>
</feature>
<feature type="transmembrane region" description="Helical" evidence="9">
    <location>
        <begin position="45"/>
        <end position="70"/>
    </location>
</feature>
<keyword evidence="8 9" id="KW-0472">Membrane</keyword>
<reference evidence="10 12" key="1">
    <citation type="submission" date="2016-08" db="EMBL/GenBank/DDBJ databases">
        <title>Moorella thermoacetica DSM 103132.</title>
        <authorList>
            <person name="Jendresen C.B."/>
            <person name="Redl S.M."/>
            <person name="Jensen T.O."/>
            <person name="Nielsen A.T."/>
        </authorList>
    </citation>
    <scope>NUCLEOTIDE SEQUENCE [LARGE SCALE GENOMIC DNA]</scope>
    <source>
        <strain evidence="10 12">DSM 103132</strain>
    </source>
</reference>
<dbReference type="Pfam" id="PF03812">
    <property type="entry name" value="KdgT"/>
    <property type="match status" value="1"/>
</dbReference>
<evidence type="ECO:0000256" key="3">
    <source>
        <dbReference type="ARBA" id="ARBA00022475"/>
    </source>
</evidence>
<comment type="similarity">
    <text evidence="1">Belongs to the KdgT transporter family.</text>
</comment>
<organism evidence="10 12">
    <name type="scientific">Neomoorella thermoacetica</name>
    <name type="common">Clostridium thermoaceticum</name>
    <dbReference type="NCBI Taxonomy" id="1525"/>
    <lineage>
        <taxon>Bacteria</taxon>
        <taxon>Bacillati</taxon>
        <taxon>Bacillota</taxon>
        <taxon>Clostridia</taxon>
        <taxon>Neomoorellales</taxon>
        <taxon>Neomoorellaceae</taxon>
        <taxon>Neomoorella</taxon>
    </lineage>
</organism>
<dbReference type="RefSeq" id="WP_069588739.1">
    <property type="nucleotide sequence ID" value="NZ_CP017019.1"/>
</dbReference>
<keyword evidence="2" id="KW-0813">Transport</keyword>
<evidence type="ECO:0000256" key="4">
    <source>
        <dbReference type="ARBA" id="ARBA00022597"/>
    </source>
</evidence>
<keyword evidence="6" id="KW-0769">Symport</keyword>
<evidence type="ECO:0000256" key="8">
    <source>
        <dbReference type="ARBA" id="ARBA00023136"/>
    </source>
</evidence>
<feature type="transmembrane region" description="Helical" evidence="9">
    <location>
        <begin position="275"/>
        <end position="303"/>
    </location>
</feature>
<evidence type="ECO:0000313" key="10">
    <source>
        <dbReference type="EMBL" id="AOQ23376.1"/>
    </source>
</evidence>
<feature type="transmembrane region" description="Helical" evidence="9">
    <location>
        <begin position="157"/>
        <end position="181"/>
    </location>
</feature>
<evidence type="ECO:0000313" key="13">
    <source>
        <dbReference type="Proteomes" id="UP000322283"/>
    </source>
</evidence>
<sequence length="309" mass="31837">MRIKATLEKIPGGMMIIPLFLGALLKTFVPSFINIGSFSTALMTGAFPILAVYFVCVGSTISLQATPYIIKKGGSLFLAKIFSAALVGYLVGKLIPGGMLFGISALAFMAAMNDTNGGLYMALMQQFGTAEDVAAYSLQSIESGPFLTMVTLGVTGLAQFPLIAFIAAILPLVIGMILGNLDEDLRDFLGKAVPVLVPFFAFALGTGLDFNNIIKAGFRGILLGILVVTITGCALFITDKITGGTGVTGLAAASTAGNAVAVPAAIAAIDPAYKAVASAATVQVSTSVIVTAILVPIVTAWWAKRVSKA</sequence>
<dbReference type="GO" id="GO:0015649">
    <property type="term" value="F:2-keto-3-deoxygluconate:proton symporter activity"/>
    <property type="evidence" value="ECO:0007669"/>
    <property type="project" value="InterPro"/>
</dbReference>
<dbReference type="Proteomes" id="UP000322283">
    <property type="component" value="Unassembled WGS sequence"/>
</dbReference>